<dbReference type="AlphaFoldDB" id="A0A8J5N1X3"/>
<keyword evidence="3" id="KW-1185">Reference proteome</keyword>
<proteinExistence type="predicted"/>
<sequence length="272" mass="27066">MNGGGGFPWLGRPFLPPLEHLRGDPLAASIALKYNGLVDTGWTGYPTAGYPTSYLGSSLPACPTGHAHSAHTHLTPSLPPTSQRDGVIAEAMASSSHLNLLSEHLGPDGNLSLPKDLLTAPPPVLPPSVSVATSLGMLGGGSNVLGGGHNILGGGANVLGGGVNVIGGGANLPGGGSNVFGGGANFLGGGSGVYLTPPMLPASLLYSSLCSALPHTPPTSATPSVTPTQEDMIRPSSSTSILGLPQALPPLAGVSSSTGHAPRPPDPVWRPY</sequence>
<evidence type="ECO:0000313" key="2">
    <source>
        <dbReference type="EMBL" id="KAG7171761.1"/>
    </source>
</evidence>
<evidence type="ECO:0000256" key="1">
    <source>
        <dbReference type="SAM" id="MobiDB-lite"/>
    </source>
</evidence>
<accession>A0A8J5N1X3</accession>
<dbReference type="EMBL" id="JAHLQT010011632">
    <property type="protein sequence ID" value="KAG7171761.1"/>
    <property type="molecule type" value="Genomic_DNA"/>
</dbReference>
<protein>
    <submittedName>
        <fullName evidence="2">Uncharacterized protein</fullName>
    </submittedName>
</protein>
<dbReference type="Proteomes" id="UP000747542">
    <property type="component" value="Unassembled WGS sequence"/>
</dbReference>
<feature type="compositionally biased region" description="Low complexity" evidence="1">
    <location>
        <begin position="242"/>
        <end position="253"/>
    </location>
</feature>
<feature type="compositionally biased region" description="Low complexity" evidence="1">
    <location>
        <begin position="217"/>
        <end position="228"/>
    </location>
</feature>
<evidence type="ECO:0000313" key="3">
    <source>
        <dbReference type="Proteomes" id="UP000747542"/>
    </source>
</evidence>
<comment type="caution">
    <text evidence="2">The sequence shown here is derived from an EMBL/GenBank/DDBJ whole genome shotgun (WGS) entry which is preliminary data.</text>
</comment>
<feature type="compositionally biased region" description="Pro residues" evidence="1">
    <location>
        <begin position="262"/>
        <end position="272"/>
    </location>
</feature>
<name>A0A8J5N1X3_HOMAM</name>
<organism evidence="2 3">
    <name type="scientific">Homarus americanus</name>
    <name type="common">American lobster</name>
    <dbReference type="NCBI Taxonomy" id="6706"/>
    <lineage>
        <taxon>Eukaryota</taxon>
        <taxon>Metazoa</taxon>
        <taxon>Ecdysozoa</taxon>
        <taxon>Arthropoda</taxon>
        <taxon>Crustacea</taxon>
        <taxon>Multicrustacea</taxon>
        <taxon>Malacostraca</taxon>
        <taxon>Eumalacostraca</taxon>
        <taxon>Eucarida</taxon>
        <taxon>Decapoda</taxon>
        <taxon>Pleocyemata</taxon>
        <taxon>Astacidea</taxon>
        <taxon>Nephropoidea</taxon>
        <taxon>Nephropidae</taxon>
        <taxon>Homarus</taxon>
    </lineage>
</organism>
<reference evidence="2" key="1">
    <citation type="journal article" date="2021" name="Sci. Adv.">
        <title>The American lobster genome reveals insights on longevity, neural, and immune adaptations.</title>
        <authorList>
            <person name="Polinski J.M."/>
            <person name="Zimin A.V."/>
            <person name="Clark K.F."/>
            <person name="Kohn A.B."/>
            <person name="Sadowski N."/>
            <person name="Timp W."/>
            <person name="Ptitsyn A."/>
            <person name="Khanna P."/>
            <person name="Romanova D.Y."/>
            <person name="Williams P."/>
            <person name="Greenwood S.J."/>
            <person name="Moroz L.L."/>
            <person name="Walt D.R."/>
            <person name="Bodnar A.G."/>
        </authorList>
    </citation>
    <scope>NUCLEOTIDE SEQUENCE</scope>
    <source>
        <strain evidence="2">GMGI-L3</strain>
    </source>
</reference>
<gene>
    <name evidence="2" type="ORF">Hamer_G000671</name>
</gene>
<feature type="region of interest" description="Disordered" evidence="1">
    <location>
        <begin position="217"/>
        <end position="272"/>
    </location>
</feature>